<dbReference type="PANTHER" id="PTHR19848:SF8">
    <property type="entry name" value="F-BOX AND WD REPEAT DOMAIN CONTAINING 7"/>
    <property type="match status" value="1"/>
</dbReference>
<dbReference type="PRINTS" id="PR00320">
    <property type="entry name" value="GPROTEINBRPT"/>
</dbReference>
<dbReference type="Pfam" id="PF00400">
    <property type="entry name" value="WD40"/>
    <property type="match status" value="4"/>
</dbReference>
<reference evidence="7 8" key="1">
    <citation type="submission" date="2023-01" db="EMBL/GenBank/DDBJ databases">
        <title>Novel diversity within Roseofilum (Cyanobacteria; Desertifilaceae) from marine benthic mats with descriptions of four novel species.</title>
        <authorList>
            <person name="Wang Y."/>
            <person name="Berthold D.E."/>
            <person name="Hu J."/>
            <person name="Lefler F.W."/>
            <person name="Laughinghouse H.D. IV."/>
        </authorList>
    </citation>
    <scope>NUCLEOTIDE SEQUENCE [LARGE SCALE GENOMIC DNA]</scope>
    <source>
        <strain evidence="7 8">BLCC-M154</strain>
    </source>
</reference>
<evidence type="ECO:0000256" key="3">
    <source>
        <dbReference type="PROSITE-ProRule" id="PRU00221"/>
    </source>
</evidence>
<accession>A0ABT7AUX1</accession>
<feature type="repeat" description="WD" evidence="3">
    <location>
        <begin position="652"/>
        <end position="693"/>
    </location>
</feature>
<organism evidence="7 8">
    <name type="scientific">Roseofilum acuticapitatum BLCC-M154</name>
    <dbReference type="NCBI Taxonomy" id="3022444"/>
    <lineage>
        <taxon>Bacteria</taxon>
        <taxon>Bacillati</taxon>
        <taxon>Cyanobacteriota</taxon>
        <taxon>Cyanophyceae</taxon>
        <taxon>Desertifilales</taxon>
        <taxon>Desertifilaceae</taxon>
        <taxon>Roseofilum</taxon>
        <taxon>Roseofilum acuticapitatum</taxon>
    </lineage>
</organism>
<evidence type="ECO:0000256" key="6">
    <source>
        <dbReference type="SAM" id="Phobius"/>
    </source>
</evidence>
<gene>
    <name evidence="7" type="ORF">PMG71_14885</name>
</gene>
<dbReference type="RefSeq" id="WP_283754474.1">
    <property type="nucleotide sequence ID" value="NZ_JAQOSP010000100.1"/>
</dbReference>
<sequence length="729" mass="80725">MSNNKPTVDNRHWTEMAESVSIVASVVGAGFAVLLEKVVFVATPMSLSLFLNLINRQRLAAQYQQDRQTDLPQLQATLSEEISEEIESLRAVVLALGSEINPRQWEQGLSRVEANLTDRLSVLETLDFKSMEEELAQLRNQSNYVLESLAQILQRLDRLPTEERLQSLESQLTEVSGEVKTLKQDVEGDLAELRGQYSRLQEHLDQSFNDVQQSLTTWKEAVQGQIDRLDLSQLNTASSQLENLETTLEHLGSQSTELLNSIVKVNEQLQSLPVPQTSGDVIPQLTQLQAQLEQLSAEIQHLPTETPQHNATDSAALSQLQSQLNQQTELLIQLQNRLEKAPQPPTLDSETPVSDVKSFTERAEKWVNRIKQGFDDFQSQMDFEPDLSRDDEWGDEDEWDTPNQTPMPAQPATPKAPFPVVSQPQSVKSKTGWQCVKTLTQSSAVTCLSLSSDGSRLVSGGYEEMNSVDLSTYEMTRLSLDSEDLSVSSVALSRDGKTLAAATGEIEIWNVTTGKMLQELECEDWTTVVAISADGQTLVSAGSEPLEEKSSLRFWDFAHGELLRTNYYVDYEIDSLGFSRDGDVLAIAGRNDHRGLIQVWQVGADSPQMTLEVTMALYSVALTPDAQMLAGGCGDRTIKLWNCSTRGLVRTFSGHQGIVYTVGLNPDGQMLVSGSHDQSIKLWRLETGEEIDTLVGHQGPVTAVAFSPDGKTLISGSQDMTVKIWQQTG</sequence>
<evidence type="ECO:0000256" key="2">
    <source>
        <dbReference type="ARBA" id="ARBA00022737"/>
    </source>
</evidence>
<evidence type="ECO:0000313" key="7">
    <source>
        <dbReference type="EMBL" id="MDJ1170715.1"/>
    </source>
</evidence>
<feature type="region of interest" description="Disordered" evidence="5">
    <location>
        <begin position="377"/>
        <end position="423"/>
    </location>
</feature>
<dbReference type="SMART" id="SM00320">
    <property type="entry name" value="WD40"/>
    <property type="match status" value="7"/>
</dbReference>
<evidence type="ECO:0008006" key="9">
    <source>
        <dbReference type="Google" id="ProtNLM"/>
    </source>
</evidence>
<keyword evidence="8" id="KW-1185">Reference proteome</keyword>
<feature type="compositionally biased region" description="Pro residues" evidence="5">
    <location>
        <begin position="408"/>
        <end position="417"/>
    </location>
</feature>
<evidence type="ECO:0000256" key="5">
    <source>
        <dbReference type="SAM" id="MobiDB-lite"/>
    </source>
</evidence>
<dbReference type="InterPro" id="IPR001680">
    <property type="entry name" value="WD40_rpt"/>
</dbReference>
<dbReference type="Proteomes" id="UP001235303">
    <property type="component" value="Unassembled WGS sequence"/>
</dbReference>
<dbReference type="PANTHER" id="PTHR19848">
    <property type="entry name" value="WD40 REPEAT PROTEIN"/>
    <property type="match status" value="1"/>
</dbReference>
<dbReference type="Gene3D" id="2.130.10.10">
    <property type="entry name" value="YVTN repeat-like/Quinoprotein amine dehydrogenase"/>
    <property type="match status" value="3"/>
</dbReference>
<keyword evidence="1 3" id="KW-0853">WD repeat</keyword>
<dbReference type="PROSITE" id="PS50082">
    <property type="entry name" value="WD_REPEATS_2"/>
    <property type="match status" value="3"/>
</dbReference>
<keyword evidence="2" id="KW-0677">Repeat</keyword>
<feature type="transmembrane region" description="Helical" evidence="6">
    <location>
        <begin position="20"/>
        <end position="53"/>
    </location>
</feature>
<feature type="coiled-coil region" evidence="4">
    <location>
        <begin position="165"/>
        <end position="210"/>
    </location>
</feature>
<dbReference type="EMBL" id="JAQOSP010000100">
    <property type="protein sequence ID" value="MDJ1170715.1"/>
    <property type="molecule type" value="Genomic_DNA"/>
</dbReference>
<feature type="repeat" description="WD" evidence="3">
    <location>
        <begin position="617"/>
        <end position="651"/>
    </location>
</feature>
<feature type="coiled-coil region" evidence="4">
    <location>
        <begin position="285"/>
        <end position="337"/>
    </location>
</feature>
<keyword evidence="4" id="KW-0175">Coiled coil</keyword>
<evidence type="ECO:0000313" key="8">
    <source>
        <dbReference type="Proteomes" id="UP001235303"/>
    </source>
</evidence>
<evidence type="ECO:0000256" key="1">
    <source>
        <dbReference type="ARBA" id="ARBA00022574"/>
    </source>
</evidence>
<keyword evidence="6" id="KW-0472">Membrane</keyword>
<comment type="caution">
    <text evidence="7">The sequence shown here is derived from an EMBL/GenBank/DDBJ whole genome shotgun (WGS) entry which is preliminary data.</text>
</comment>
<evidence type="ECO:0000256" key="4">
    <source>
        <dbReference type="SAM" id="Coils"/>
    </source>
</evidence>
<dbReference type="PROSITE" id="PS50294">
    <property type="entry name" value="WD_REPEATS_REGION"/>
    <property type="match status" value="2"/>
</dbReference>
<name>A0ABT7AUX1_9CYAN</name>
<dbReference type="InterPro" id="IPR036322">
    <property type="entry name" value="WD40_repeat_dom_sf"/>
</dbReference>
<feature type="repeat" description="WD" evidence="3">
    <location>
        <begin position="694"/>
        <end position="729"/>
    </location>
</feature>
<keyword evidence="6" id="KW-0812">Transmembrane</keyword>
<protein>
    <recommendedName>
        <fullName evidence="9">Anaphase-promoting complex subunit 4 WD40 domain-containing protein</fullName>
    </recommendedName>
</protein>
<keyword evidence="6" id="KW-1133">Transmembrane helix</keyword>
<dbReference type="SUPFAM" id="SSF50978">
    <property type="entry name" value="WD40 repeat-like"/>
    <property type="match status" value="1"/>
</dbReference>
<proteinExistence type="predicted"/>
<dbReference type="InterPro" id="IPR015943">
    <property type="entry name" value="WD40/YVTN_repeat-like_dom_sf"/>
</dbReference>
<dbReference type="CDD" id="cd00200">
    <property type="entry name" value="WD40"/>
    <property type="match status" value="1"/>
</dbReference>
<dbReference type="InterPro" id="IPR020472">
    <property type="entry name" value="WD40_PAC1"/>
</dbReference>